<feature type="domain" description="ABC transporter" evidence="6">
    <location>
        <begin position="337"/>
        <end position="549"/>
    </location>
</feature>
<dbReference type="PROSITE" id="PS00211">
    <property type="entry name" value="ABC_TRANSPORTER_1"/>
    <property type="match status" value="2"/>
</dbReference>
<dbReference type="InterPro" id="IPR032524">
    <property type="entry name" value="ABC_tran_C"/>
</dbReference>
<dbReference type="OrthoDB" id="9762369at2"/>
<dbReference type="FunFam" id="3.40.50.300:FF:000011">
    <property type="entry name" value="Putative ABC transporter ATP-binding component"/>
    <property type="match status" value="1"/>
</dbReference>
<proteinExistence type="predicted"/>
<keyword evidence="8" id="KW-1185">Reference proteome</keyword>
<dbReference type="GO" id="GO:0016887">
    <property type="term" value="F:ATP hydrolysis activity"/>
    <property type="evidence" value="ECO:0007669"/>
    <property type="project" value="InterPro"/>
</dbReference>
<dbReference type="Gene3D" id="3.40.50.300">
    <property type="entry name" value="P-loop containing nucleotide triphosphate hydrolases"/>
    <property type="match status" value="2"/>
</dbReference>
<dbReference type="InterPro" id="IPR037118">
    <property type="entry name" value="Val-tRNA_synth_C_sf"/>
</dbReference>
<dbReference type="SUPFAM" id="SSF52540">
    <property type="entry name" value="P-loop containing nucleoside triphosphate hydrolases"/>
    <property type="match status" value="2"/>
</dbReference>
<reference evidence="7 8" key="1">
    <citation type="submission" date="2018-10" db="EMBL/GenBank/DDBJ databases">
        <title>Phylogenomics of Brevibacillus.</title>
        <authorList>
            <person name="Dunlap C."/>
        </authorList>
    </citation>
    <scope>NUCLEOTIDE SEQUENCE [LARGE SCALE GENOMIC DNA]</scope>
    <source>
        <strain evidence="7 8">JCM 15716</strain>
    </source>
</reference>
<dbReference type="PROSITE" id="PS50893">
    <property type="entry name" value="ABC_TRANSPORTER_2"/>
    <property type="match status" value="2"/>
</dbReference>
<dbReference type="Pfam" id="PF00005">
    <property type="entry name" value="ABC_tran"/>
    <property type="match status" value="2"/>
</dbReference>
<evidence type="ECO:0000256" key="5">
    <source>
        <dbReference type="SAM" id="MobiDB-lite"/>
    </source>
</evidence>
<dbReference type="EMBL" id="RHHQ01000012">
    <property type="protein sequence ID" value="RNB87354.1"/>
    <property type="molecule type" value="Genomic_DNA"/>
</dbReference>
<dbReference type="Gene3D" id="1.10.287.380">
    <property type="entry name" value="Valyl-tRNA synthetase, C-terminal domain"/>
    <property type="match status" value="1"/>
</dbReference>
<dbReference type="PANTHER" id="PTHR42855">
    <property type="entry name" value="ABC TRANSPORTER ATP-BINDING SUBUNIT"/>
    <property type="match status" value="1"/>
</dbReference>
<gene>
    <name evidence="7" type="ORF">EDM56_16970</name>
</gene>
<evidence type="ECO:0000256" key="1">
    <source>
        <dbReference type="ARBA" id="ARBA00022737"/>
    </source>
</evidence>
<evidence type="ECO:0000256" key="3">
    <source>
        <dbReference type="ARBA" id="ARBA00022840"/>
    </source>
</evidence>
<dbReference type="Proteomes" id="UP000271031">
    <property type="component" value="Unassembled WGS sequence"/>
</dbReference>
<keyword evidence="2" id="KW-0547">Nucleotide-binding</keyword>
<keyword evidence="1" id="KW-0677">Repeat</keyword>
<keyword evidence="4" id="KW-0175">Coiled coil</keyword>
<dbReference type="Pfam" id="PF12848">
    <property type="entry name" value="ABC_tran_Xtn"/>
    <property type="match status" value="1"/>
</dbReference>
<dbReference type="Pfam" id="PF16326">
    <property type="entry name" value="ABC_tran_CTD"/>
    <property type="match status" value="1"/>
</dbReference>
<comment type="caution">
    <text evidence="7">The sequence shown here is derived from an EMBL/GenBank/DDBJ whole genome shotgun (WGS) entry which is preliminary data.</text>
</comment>
<evidence type="ECO:0000313" key="8">
    <source>
        <dbReference type="Proteomes" id="UP000271031"/>
    </source>
</evidence>
<organism evidence="7 8">
    <name type="scientific">Brevibacillus fluminis</name>
    <dbReference type="NCBI Taxonomy" id="511487"/>
    <lineage>
        <taxon>Bacteria</taxon>
        <taxon>Bacillati</taxon>
        <taxon>Bacillota</taxon>
        <taxon>Bacilli</taxon>
        <taxon>Bacillales</taxon>
        <taxon>Paenibacillaceae</taxon>
        <taxon>Brevibacillus</taxon>
    </lineage>
</organism>
<protein>
    <submittedName>
        <fullName evidence="7">ABC transporter ATP-binding protein</fullName>
    </submittedName>
</protein>
<dbReference type="GO" id="GO:0003677">
    <property type="term" value="F:DNA binding"/>
    <property type="evidence" value="ECO:0007669"/>
    <property type="project" value="InterPro"/>
</dbReference>
<dbReference type="NCBIfam" id="NF000355">
    <property type="entry name" value="ribo_prot_ABC_F"/>
    <property type="match status" value="1"/>
</dbReference>
<dbReference type="RefSeq" id="WP_122919052.1">
    <property type="nucleotide sequence ID" value="NZ_RHHQ01000012.1"/>
</dbReference>
<feature type="domain" description="ABC transporter" evidence="6">
    <location>
        <begin position="4"/>
        <end position="261"/>
    </location>
</feature>
<feature type="compositionally biased region" description="Low complexity" evidence="5">
    <location>
        <begin position="554"/>
        <end position="569"/>
    </location>
</feature>
<sequence length="644" mass="72898">MILAATNAMTKSYGAHPVLENITIEIHAGERVGIVGPNGAGKSTLCKILCGQEVADSGEIFKARGSRWSYLPQTPVYPDEWTGRDVIASAFAEVSAISGKMRELEQQMGGAAETHGLLEQLLGKYQQLQEQFEQLDGYRTETVMAQVTTGLGISEPMLDMLFARLSGGEQTKIGLAKLLCEASDVLLLDEPTNHLDVEAMEWLEEFLREYKGTVLAISHDRYFLDRIVTSIIEIDCGEATQYPGNYSAYVTEREERLLRQFAEYEEQQRKIKKMQETIKRLKEWGNRSNPPNEGFHRRAKSMEKALARIERIERPKLEADRMALAFKATDRSGTDVLIAEGVGKTFEGKTLFADAELLLRYGERKALLGPNGCGKSTLMKMLIGDLTPDAGTVRLGASVQVGYLSQKAIEGDPNRRVIDAFREIAKITEPEARHRLAKFLFYGEQVYKRVGQLSGGERMRLRLAQLMHQPINLLLLDEPTNHLDIEARETLEEAIAEFRGSLFIVSHDRYFLQKMVDGVFWIDEKKIVRYEGRYEEAREQRRRQLAAKQAALVTVPSPQKQVQPKPAAQEPASTKQPEKKVNPYQLQKLEEQIAQLEAERLAAQQQLAEESNDYAQLAQWQTQLERVEAALAESYDRWYELQPE</sequence>
<feature type="coiled-coil region" evidence="4">
    <location>
        <begin position="111"/>
        <end position="138"/>
    </location>
</feature>
<evidence type="ECO:0000256" key="4">
    <source>
        <dbReference type="SAM" id="Coils"/>
    </source>
</evidence>
<name>A0A3M8DH44_9BACL</name>
<evidence type="ECO:0000313" key="7">
    <source>
        <dbReference type="EMBL" id="RNB87354.1"/>
    </source>
</evidence>
<feature type="coiled-coil region" evidence="4">
    <location>
        <begin position="586"/>
        <end position="637"/>
    </location>
</feature>
<dbReference type="InterPro" id="IPR051309">
    <property type="entry name" value="ABCF_ATPase"/>
</dbReference>
<dbReference type="SMART" id="SM00382">
    <property type="entry name" value="AAA"/>
    <property type="match status" value="2"/>
</dbReference>
<dbReference type="AlphaFoldDB" id="A0A3M8DH44"/>
<dbReference type="InterPro" id="IPR027417">
    <property type="entry name" value="P-loop_NTPase"/>
</dbReference>
<dbReference type="CDD" id="cd03221">
    <property type="entry name" value="ABCF_EF-3"/>
    <property type="match status" value="2"/>
</dbReference>
<dbReference type="GO" id="GO:0005524">
    <property type="term" value="F:ATP binding"/>
    <property type="evidence" value="ECO:0007669"/>
    <property type="project" value="UniProtKB-KW"/>
</dbReference>
<dbReference type="InterPro" id="IPR032781">
    <property type="entry name" value="ABC_tran_Xtn"/>
</dbReference>
<evidence type="ECO:0000256" key="2">
    <source>
        <dbReference type="ARBA" id="ARBA00022741"/>
    </source>
</evidence>
<evidence type="ECO:0000259" key="6">
    <source>
        <dbReference type="PROSITE" id="PS50893"/>
    </source>
</evidence>
<dbReference type="InterPro" id="IPR017871">
    <property type="entry name" value="ABC_transporter-like_CS"/>
</dbReference>
<dbReference type="FunFam" id="3.40.50.300:FF:000309">
    <property type="entry name" value="ABC transporter ATP-binding protein"/>
    <property type="match status" value="1"/>
</dbReference>
<dbReference type="InterPro" id="IPR003439">
    <property type="entry name" value="ABC_transporter-like_ATP-bd"/>
</dbReference>
<accession>A0A3M8DH44</accession>
<feature type="coiled-coil region" evidence="4">
    <location>
        <begin position="254"/>
        <end position="284"/>
    </location>
</feature>
<keyword evidence="3 7" id="KW-0067">ATP-binding</keyword>
<dbReference type="PANTHER" id="PTHR42855:SF2">
    <property type="entry name" value="DRUG RESISTANCE ABC TRANSPORTER,ATP-BINDING PROTEIN"/>
    <property type="match status" value="1"/>
</dbReference>
<dbReference type="InterPro" id="IPR003593">
    <property type="entry name" value="AAA+_ATPase"/>
</dbReference>
<feature type="region of interest" description="Disordered" evidence="5">
    <location>
        <begin position="554"/>
        <end position="584"/>
    </location>
</feature>